<keyword evidence="6" id="KW-0029">Amino-acid transport</keyword>
<evidence type="ECO:0000256" key="1">
    <source>
        <dbReference type="ARBA" id="ARBA00022448"/>
    </source>
</evidence>
<name>A0ABS7BPB5_9SPHN</name>
<evidence type="ECO:0000256" key="5">
    <source>
        <dbReference type="ARBA" id="ARBA00022967"/>
    </source>
</evidence>
<dbReference type="PANTHER" id="PTHR43166:SF30">
    <property type="entry name" value="METHIONINE IMPORT ATP-BINDING PROTEIN METN"/>
    <property type="match status" value="1"/>
</dbReference>
<dbReference type="CDD" id="cd03258">
    <property type="entry name" value="ABC_MetN_methionine_transporter"/>
    <property type="match status" value="1"/>
</dbReference>
<dbReference type="InterPro" id="IPR041701">
    <property type="entry name" value="MetN_ABC"/>
</dbReference>
<dbReference type="PANTHER" id="PTHR43166">
    <property type="entry name" value="AMINO ACID IMPORT ATP-BINDING PROTEIN"/>
    <property type="match status" value="1"/>
</dbReference>
<dbReference type="Proteomes" id="UP000759103">
    <property type="component" value="Unassembled WGS sequence"/>
</dbReference>
<dbReference type="InterPro" id="IPR027417">
    <property type="entry name" value="P-loop_NTPase"/>
</dbReference>
<dbReference type="Pfam" id="PF00005">
    <property type="entry name" value="ABC_tran"/>
    <property type="match status" value="1"/>
</dbReference>
<keyword evidence="1" id="KW-0813">Transport</keyword>
<evidence type="ECO:0000313" key="9">
    <source>
        <dbReference type="EMBL" id="MBW6531383.1"/>
    </source>
</evidence>
<evidence type="ECO:0000256" key="6">
    <source>
        <dbReference type="ARBA" id="ARBA00022970"/>
    </source>
</evidence>
<comment type="caution">
    <text evidence="9">The sequence shown here is derived from an EMBL/GenBank/DDBJ whole genome shotgun (WGS) entry which is preliminary data.</text>
</comment>
<dbReference type="PROSITE" id="PS00211">
    <property type="entry name" value="ABC_TRANSPORTER_1"/>
    <property type="match status" value="1"/>
</dbReference>
<evidence type="ECO:0000256" key="4">
    <source>
        <dbReference type="ARBA" id="ARBA00022840"/>
    </source>
</evidence>
<dbReference type="InterPro" id="IPR003439">
    <property type="entry name" value="ABC_transporter-like_ATP-bd"/>
</dbReference>
<accession>A0ABS7BPB5</accession>
<protein>
    <submittedName>
        <fullName evidence="9">ATP-binding cassette domain-containing protein</fullName>
    </submittedName>
</protein>
<evidence type="ECO:0000259" key="8">
    <source>
        <dbReference type="PROSITE" id="PS50893"/>
    </source>
</evidence>
<keyword evidence="2" id="KW-1003">Cell membrane</keyword>
<dbReference type="EMBL" id="JAHXZN010000003">
    <property type="protein sequence ID" value="MBW6531383.1"/>
    <property type="molecule type" value="Genomic_DNA"/>
</dbReference>
<feature type="domain" description="ABC transporter" evidence="8">
    <location>
        <begin position="2"/>
        <end position="238"/>
    </location>
</feature>
<dbReference type="GO" id="GO:0005524">
    <property type="term" value="F:ATP binding"/>
    <property type="evidence" value="ECO:0007669"/>
    <property type="project" value="UniProtKB-KW"/>
</dbReference>
<sequence>MIALERVSKTFPDGTLALDDVTLEVPRGSVYGVIGRSGAGKSTLLRLLNGLERASAGEVRVDGAALSTLDAAGLRALRRRVGMIFQSFGLLGNRTVAGNVALPLALAGVPRAERDARVAELLARVGLADKAGVYPARLSGGQRQRVGIARALATRPDILLCDEATSALDPETTRSVLALLGELNRELGLTIVLITHELSVVRAICDHVAVIDRGRVVESGATEAVLGDARHAATLALLGEAA</sequence>
<keyword evidence="10" id="KW-1185">Reference proteome</keyword>
<keyword evidence="7" id="KW-0472">Membrane</keyword>
<dbReference type="RefSeq" id="WP_219748770.1">
    <property type="nucleotide sequence ID" value="NZ_JAHXZN010000003.1"/>
</dbReference>
<dbReference type="Gene3D" id="3.40.50.300">
    <property type="entry name" value="P-loop containing nucleotide triphosphate hydrolases"/>
    <property type="match status" value="1"/>
</dbReference>
<evidence type="ECO:0000256" key="2">
    <source>
        <dbReference type="ARBA" id="ARBA00022475"/>
    </source>
</evidence>
<keyword evidence="4 9" id="KW-0067">ATP-binding</keyword>
<dbReference type="PROSITE" id="PS50893">
    <property type="entry name" value="ABC_TRANSPORTER_2"/>
    <property type="match status" value="1"/>
</dbReference>
<organism evidence="9 10">
    <name type="scientific">Sphingomonas citri</name>
    <dbReference type="NCBI Taxonomy" id="2862499"/>
    <lineage>
        <taxon>Bacteria</taxon>
        <taxon>Pseudomonadati</taxon>
        <taxon>Pseudomonadota</taxon>
        <taxon>Alphaproteobacteria</taxon>
        <taxon>Sphingomonadales</taxon>
        <taxon>Sphingomonadaceae</taxon>
        <taxon>Sphingomonas</taxon>
    </lineage>
</organism>
<evidence type="ECO:0000256" key="7">
    <source>
        <dbReference type="ARBA" id="ARBA00023136"/>
    </source>
</evidence>
<reference evidence="9 10" key="1">
    <citation type="submission" date="2021-07" db="EMBL/GenBank/DDBJ databases">
        <title>Sphingomonas sp.</title>
        <authorList>
            <person name="Feng G."/>
            <person name="Li J."/>
            <person name="Pan M."/>
        </authorList>
    </citation>
    <scope>NUCLEOTIDE SEQUENCE [LARGE SCALE GENOMIC DNA]</scope>
    <source>
        <strain evidence="9 10">RRHST34</strain>
    </source>
</reference>
<evidence type="ECO:0000256" key="3">
    <source>
        <dbReference type="ARBA" id="ARBA00022741"/>
    </source>
</evidence>
<dbReference type="SUPFAM" id="SSF52540">
    <property type="entry name" value="P-loop containing nucleoside triphosphate hydrolases"/>
    <property type="match status" value="1"/>
</dbReference>
<keyword evidence="5" id="KW-1278">Translocase</keyword>
<keyword evidence="3" id="KW-0547">Nucleotide-binding</keyword>
<dbReference type="InterPro" id="IPR050086">
    <property type="entry name" value="MetN_ABC_transporter-like"/>
</dbReference>
<dbReference type="SMART" id="SM00382">
    <property type="entry name" value="AAA"/>
    <property type="match status" value="1"/>
</dbReference>
<evidence type="ECO:0000313" key="10">
    <source>
        <dbReference type="Proteomes" id="UP000759103"/>
    </source>
</evidence>
<dbReference type="InterPro" id="IPR017871">
    <property type="entry name" value="ABC_transporter-like_CS"/>
</dbReference>
<dbReference type="InterPro" id="IPR003593">
    <property type="entry name" value="AAA+_ATPase"/>
</dbReference>
<proteinExistence type="predicted"/>
<gene>
    <name evidence="9" type="ORF">KZ820_11620</name>
</gene>